<evidence type="ECO:0000313" key="1">
    <source>
        <dbReference type="EMBL" id="OCK73626.1"/>
    </source>
</evidence>
<keyword evidence="2" id="KW-1185">Reference proteome</keyword>
<sequence>MSRTINFFETLNPLNSPNSLVQSPDPLNSLMQSPDPLNSLMQTPDLLGLPNSDADSGSIGPVDLFDIESEPSEQLRVSTDGKLCSMCIDMIRECARIHYELHDQYLASKGFYLPYHQTWEDSKRSAEQECRICISVSMATAPYAIRFAEVGNMESLSSFYDCRVYYKCCCPEFHHSDDTGIANFDCIRPKSPIYEIYDSSCEESPSYDKSPSHDTIRNASFQVLDWKITISCQEVFDENEEFRVMKTFWLTTEEHPDR</sequence>
<name>A0A8E2DXQ9_9PEZI</name>
<accession>A0A8E2DXQ9</accession>
<dbReference type="Proteomes" id="UP000250266">
    <property type="component" value="Unassembled WGS sequence"/>
</dbReference>
<evidence type="ECO:0000313" key="2">
    <source>
        <dbReference type="Proteomes" id="UP000250266"/>
    </source>
</evidence>
<reference evidence="1 2" key="1">
    <citation type="journal article" date="2016" name="Nat. Commun.">
        <title>Ectomycorrhizal ecology is imprinted in the genome of the dominant symbiotic fungus Cenococcum geophilum.</title>
        <authorList>
            <consortium name="DOE Joint Genome Institute"/>
            <person name="Peter M."/>
            <person name="Kohler A."/>
            <person name="Ohm R.A."/>
            <person name="Kuo A."/>
            <person name="Krutzmann J."/>
            <person name="Morin E."/>
            <person name="Arend M."/>
            <person name="Barry K.W."/>
            <person name="Binder M."/>
            <person name="Choi C."/>
            <person name="Clum A."/>
            <person name="Copeland A."/>
            <person name="Grisel N."/>
            <person name="Haridas S."/>
            <person name="Kipfer T."/>
            <person name="LaButti K."/>
            <person name="Lindquist E."/>
            <person name="Lipzen A."/>
            <person name="Maire R."/>
            <person name="Meier B."/>
            <person name="Mihaltcheva S."/>
            <person name="Molinier V."/>
            <person name="Murat C."/>
            <person name="Poggeler S."/>
            <person name="Quandt C.A."/>
            <person name="Sperisen C."/>
            <person name="Tritt A."/>
            <person name="Tisserant E."/>
            <person name="Crous P.W."/>
            <person name="Henrissat B."/>
            <person name="Nehls U."/>
            <person name="Egli S."/>
            <person name="Spatafora J.W."/>
            <person name="Grigoriev I.V."/>
            <person name="Martin F.M."/>
        </authorList>
    </citation>
    <scope>NUCLEOTIDE SEQUENCE [LARGE SCALE GENOMIC DNA]</scope>
    <source>
        <strain evidence="1 2">CBS 459.81</strain>
    </source>
</reference>
<organism evidence="1 2">
    <name type="scientific">Lepidopterella palustris CBS 459.81</name>
    <dbReference type="NCBI Taxonomy" id="1314670"/>
    <lineage>
        <taxon>Eukaryota</taxon>
        <taxon>Fungi</taxon>
        <taxon>Dikarya</taxon>
        <taxon>Ascomycota</taxon>
        <taxon>Pezizomycotina</taxon>
        <taxon>Dothideomycetes</taxon>
        <taxon>Pleosporomycetidae</taxon>
        <taxon>Mytilinidiales</taxon>
        <taxon>Argynnaceae</taxon>
        <taxon>Lepidopterella</taxon>
    </lineage>
</organism>
<gene>
    <name evidence="1" type="ORF">K432DRAFT_410538</name>
</gene>
<dbReference type="EMBL" id="KV745702">
    <property type="protein sequence ID" value="OCK73626.1"/>
    <property type="molecule type" value="Genomic_DNA"/>
</dbReference>
<protein>
    <submittedName>
        <fullName evidence="1">Uncharacterized protein</fullName>
    </submittedName>
</protein>
<proteinExistence type="predicted"/>
<dbReference type="AlphaFoldDB" id="A0A8E2DXQ9"/>